<keyword evidence="1" id="KW-0677">Repeat</keyword>
<dbReference type="SUPFAM" id="SSF48403">
    <property type="entry name" value="Ankyrin repeat"/>
    <property type="match status" value="1"/>
</dbReference>
<name>A0A0G4F115_9ALVE</name>
<feature type="compositionally biased region" description="Low complexity" evidence="4">
    <location>
        <begin position="59"/>
        <end position="71"/>
    </location>
</feature>
<dbReference type="Pfam" id="PF12796">
    <property type="entry name" value="Ank_2"/>
    <property type="match status" value="1"/>
</dbReference>
<evidence type="ECO:0000256" key="3">
    <source>
        <dbReference type="PROSITE-ProRule" id="PRU00023"/>
    </source>
</evidence>
<dbReference type="VEuPathDB" id="CryptoDB:Cvel_2604"/>
<dbReference type="PROSITE" id="PS50088">
    <property type="entry name" value="ANK_REPEAT"/>
    <property type="match status" value="3"/>
</dbReference>
<accession>A0A0G4F115</accession>
<feature type="repeat" description="ANK" evidence="3">
    <location>
        <begin position="175"/>
        <end position="207"/>
    </location>
</feature>
<feature type="repeat" description="ANK" evidence="3">
    <location>
        <begin position="208"/>
        <end position="240"/>
    </location>
</feature>
<dbReference type="EMBL" id="CDMZ01000044">
    <property type="protein sequence ID" value="CEM05312.1"/>
    <property type="molecule type" value="Genomic_DNA"/>
</dbReference>
<feature type="repeat" description="ANK" evidence="3">
    <location>
        <begin position="241"/>
        <end position="273"/>
    </location>
</feature>
<sequence length="301" mass="32149">MLGRKDGLQQAGVPFRSTEAPSSEGPIEGKESVQSTLTVVELEESENGGNIGDSGIESPASAPNRPAAPQPTSTAVPKPKQPAPSRPLARPVIPQAGSGQEKLKELSHPTEDPGQKVNKSDELLAEGRTKIEDLAENPGYILLQAVRYRKIEKVKRLLAEGAPVDYVRRFGRGWDRETPLLVAAAQGDLEMVSLLVQNKANIREVDGQSRTALHLAASSGHESVVSFLIDRGADINARNKSGSTPLKSAAFAGNEKMVSLLIKKGANVNEQSKWGIKPLAVAITEKHSKVIEILRKAGASE</sequence>
<dbReference type="PhylomeDB" id="A0A0G4F115"/>
<dbReference type="InterPro" id="IPR036770">
    <property type="entry name" value="Ankyrin_rpt-contain_sf"/>
</dbReference>
<gene>
    <name evidence="5" type="ORF">Cvel_2604</name>
</gene>
<organism evidence="5">
    <name type="scientific">Chromera velia CCMP2878</name>
    <dbReference type="NCBI Taxonomy" id="1169474"/>
    <lineage>
        <taxon>Eukaryota</taxon>
        <taxon>Sar</taxon>
        <taxon>Alveolata</taxon>
        <taxon>Colpodellida</taxon>
        <taxon>Chromeraceae</taxon>
        <taxon>Chromera</taxon>
    </lineage>
</organism>
<dbReference type="SMART" id="SM00248">
    <property type="entry name" value="ANK"/>
    <property type="match status" value="3"/>
</dbReference>
<feature type="compositionally biased region" description="Basic and acidic residues" evidence="4">
    <location>
        <begin position="101"/>
        <end position="122"/>
    </location>
</feature>
<evidence type="ECO:0000256" key="2">
    <source>
        <dbReference type="ARBA" id="ARBA00023043"/>
    </source>
</evidence>
<evidence type="ECO:0000313" key="5">
    <source>
        <dbReference type="EMBL" id="CEM05312.1"/>
    </source>
</evidence>
<dbReference type="PANTHER" id="PTHR24171">
    <property type="entry name" value="ANKYRIN REPEAT DOMAIN-CONTAINING PROTEIN 39-RELATED"/>
    <property type="match status" value="1"/>
</dbReference>
<dbReference type="InterPro" id="IPR002110">
    <property type="entry name" value="Ankyrin_rpt"/>
</dbReference>
<dbReference type="AlphaFoldDB" id="A0A0G4F115"/>
<dbReference type="Gene3D" id="1.25.40.20">
    <property type="entry name" value="Ankyrin repeat-containing domain"/>
    <property type="match status" value="2"/>
</dbReference>
<dbReference type="Pfam" id="PF00023">
    <property type="entry name" value="Ank"/>
    <property type="match status" value="1"/>
</dbReference>
<dbReference type="PRINTS" id="PR01415">
    <property type="entry name" value="ANKYRIN"/>
</dbReference>
<evidence type="ECO:0000256" key="4">
    <source>
        <dbReference type="SAM" id="MobiDB-lite"/>
    </source>
</evidence>
<dbReference type="PROSITE" id="PS50297">
    <property type="entry name" value="ANK_REP_REGION"/>
    <property type="match status" value="3"/>
</dbReference>
<protein>
    <submittedName>
        <fullName evidence="5">Uncharacterized protein</fullName>
    </submittedName>
</protein>
<keyword evidence="2 3" id="KW-0040">ANK repeat</keyword>
<proteinExistence type="predicted"/>
<reference evidence="5" key="1">
    <citation type="submission" date="2014-11" db="EMBL/GenBank/DDBJ databases">
        <authorList>
            <person name="Otto D Thomas"/>
            <person name="Naeem Raeece"/>
        </authorList>
    </citation>
    <scope>NUCLEOTIDE SEQUENCE</scope>
</reference>
<evidence type="ECO:0000256" key="1">
    <source>
        <dbReference type="ARBA" id="ARBA00022737"/>
    </source>
</evidence>
<feature type="region of interest" description="Disordered" evidence="4">
    <location>
        <begin position="1"/>
        <end position="122"/>
    </location>
</feature>